<dbReference type="EMBL" id="JAUSUA010000002">
    <property type="protein sequence ID" value="MDQ0206978.1"/>
    <property type="molecule type" value="Genomic_DNA"/>
</dbReference>
<dbReference type="PRINTS" id="PR00260">
    <property type="entry name" value="CHEMTRNSDUCR"/>
</dbReference>
<dbReference type="PANTHER" id="PTHR32089">
    <property type="entry name" value="METHYL-ACCEPTING CHEMOTAXIS PROTEIN MCPB"/>
    <property type="match status" value="1"/>
</dbReference>
<dbReference type="CDD" id="cd06225">
    <property type="entry name" value="HAMP"/>
    <property type="match status" value="1"/>
</dbReference>
<comment type="similarity">
    <text evidence="5">Belongs to the methyl-accepting chemotaxis (MCP) protein family.</text>
</comment>
<keyword evidence="7" id="KW-0175">Coiled coil</keyword>
<dbReference type="InterPro" id="IPR004090">
    <property type="entry name" value="Chemotax_Me-accpt_rcpt"/>
</dbReference>
<evidence type="ECO:0000256" key="8">
    <source>
        <dbReference type="SAM" id="Phobius"/>
    </source>
</evidence>
<accession>A0ABT9YGI8</accession>
<keyword evidence="8" id="KW-0812">Transmembrane</keyword>
<evidence type="ECO:0000256" key="6">
    <source>
        <dbReference type="PROSITE-ProRule" id="PRU00284"/>
    </source>
</evidence>
<keyword evidence="3 8" id="KW-0472">Membrane</keyword>
<keyword evidence="12" id="KW-1185">Reference proteome</keyword>
<evidence type="ECO:0000256" key="7">
    <source>
        <dbReference type="SAM" id="Coils"/>
    </source>
</evidence>
<feature type="domain" description="HAMP" evidence="10">
    <location>
        <begin position="201"/>
        <end position="254"/>
    </location>
</feature>
<evidence type="ECO:0000256" key="1">
    <source>
        <dbReference type="ARBA" id="ARBA00004236"/>
    </source>
</evidence>
<comment type="subcellular location">
    <subcellularLocation>
        <location evidence="1">Cell membrane</location>
    </subcellularLocation>
</comment>
<dbReference type="Gene3D" id="1.10.287.950">
    <property type="entry name" value="Methyl-accepting chemotaxis protein"/>
    <property type="match status" value="1"/>
</dbReference>
<dbReference type="PANTHER" id="PTHR32089:SF112">
    <property type="entry name" value="LYSOZYME-LIKE PROTEIN-RELATED"/>
    <property type="match status" value="1"/>
</dbReference>
<keyword evidence="4 6" id="KW-0807">Transducer</keyword>
<reference evidence="11 12" key="1">
    <citation type="submission" date="2023-07" db="EMBL/GenBank/DDBJ databases">
        <title>Genomic Encyclopedia of Type Strains, Phase IV (KMG-IV): sequencing the most valuable type-strain genomes for metagenomic binning, comparative biology and taxonomic classification.</title>
        <authorList>
            <person name="Goeker M."/>
        </authorList>
    </citation>
    <scope>NUCLEOTIDE SEQUENCE [LARGE SCALE GENOMIC DNA]</scope>
    <source>
        <strain evidence="11 12">DSM 19154</strain>
    </source>
</reference>
<evidence type="ECO:0000256" key="5">
    <source>
        <dbReference type="ARBA" id="ARBA00029447"/>
    </source>
</evidence>
<evidence type="ECO:0000313" key="12">
    <source>
        <dbReference type="Proteomes" id="UP001225034"/>
    </source>
</evidence>
<dbReference type="SUPFAM" id="SSF58104">
    <property type="entry name" value="Methyl-accepting chemotaxis protein (MCP) signaling domain"/>
    <property type="match status" value="1"/>
</dbReference>
<keyword evidence="8" id="KW-1133">Transmembrane helix</keyword>
<dbReference type="Pfam" id="PF00015">
    <property type="entry name" value="MCPsignal"/>
    <property type="match status" value="1"/>
</dbReference>
<dbReference type="CDD" id="cd11386">
    <property type="entry name" value="MCP_signal"/>
    <property type="match status" value="1"/>
</dbReference>
<feature type="transmembrane region" description="Helical" evidence="8">
    <location>
        <begin position="6"/>
        <end position="28"/>
    </location>
</feature>
<gene>
    <name evidence="11" type="ORF">J2S05_001777</name>
</gene>
<dbReference type="PROSITE" id="PS50885">
    <property type="entry name" value="HAMP"/>
    <property type="match status" value="1"/>
</dbReference>
<evidence type="ECO:0000259" key="9">
    <source>
        <dbReference type="PROSITE" id="PS50111"/>
    </source>
</evidence>
<dbReference type="PROSITE" id="PS50111">
    <property type="entry name" value="CHEMOTAXIS_TRANSDUC_2"/>
    <property type="match status" value="1"/>
</dbReference>
<dbReference type="SMART" id="SM00304">
    <property type="entry name" value="HAMP"/>
    <property type="match status" value="1"/>
</dbReference>
<dbReference type="InterPro" id="IPR004089">
    <property type="entry name" value="MCPsignal_dom"/>
</dbReference>
<organism evidence="11 12">
    <name type="scientific">Alkalicoccobacillus murimartini</name>
    <dbReference type="NCBI Taxonomy" id="171685"/>
    <lineage>
        <taxon>Bacteria</taxon>
        <taxon>Bacillati</taxon>
        <taxon>Bacillota</taxon>
        <taxon>Bacilli</taxon>
        <taxon>Bacillales</taxon>
        <taxon>Bacillaceae</taxon>
        <taxon>Alkalicoccobacillus</taxon>
    </lineage>
</organism>
<protein>
    <submittedName>
        <fullName evidence="11">Methyl-accepting chemotaxis protein</fullName>
    </submittedName>
</protein>
<dbReference type="Proteomes" id="UP001225034">
    <property type="component" value="Unassembled WGS sequence"/>
</dbReference>
<evidence type="ECO:0000259" key="10">
    <source>
        <dbReference type="PROSITE" id="PS50885"/>
    </source>
</evidence>
<name>A0ABT9YGI8_9BACI</name>
<dbReference type="Gene3D" id="6.10.340.10">
    <property type="match status" value="1"/>
</dbReference>
<keyword evidence="2" id="KW-1003">Cell membrane</keyword>
<comment type="caution">
    <text evidence="11">The sequence shown here is derived from an EMBL/GenBank/DDBJ whole genome shotgun (WGS) entry which is preliminary data.</text>
</comment>
<evidence type="ECO:0000256" key="4">
    <source>
        <dbReference type="ARBA" id="ARBA00023224"/>
    </source>
</evidence>
<dbReference type="SMART" id="SM00283">
    <property type="entry name" value="MA"/>
    <property type="match status" value="1"/>
</dbReference>
<dbReference type="InterPro" id="IPR003660">
    <property type="entry name" value="HAMP_dom"/>
</dbReference>
<dbReference type="RefSeq" id="WP_306981899.1">
    <property type="nucleotide sequence ID" value="NZ_JAUSUA010000002.1"/>
</dbReference>
<feature type="coiled-coil region" evidence="7">
    <location>
        <begin position="421"/>
        <end position="455"/>
    </location>
</feature>
<proteinExistence type="inferred from homology"/>
<sequence>MKTIRGKLFGVFGVMVILFLSLSVYMIVTLTQSSERMNAMQQHEFELLLAQERLAYNVNDRLALSRGYVLFGKSEYLDQLEAVNLAIEKDEQKVLQLSNSQELQDTINLSTIWMDMTEDEVFPLYKSGGINAALPAMQTKTTPLAREITRTFQQFAEDERLHMEQSFESNNRTLDQLRIVVIIAVSLSIILITILIVWLASSITKPLKQLVNEAELIANADLSSEPITIKTKDELAVLGQSFNKMKESLQRLIGQTMHVSDNVASTSQQLSANSEETSSATNQIAETVQALTHAAESNVSLSKQSLKASNQMAVSVKYITQASQSVKESSLEMHTRSAEGRTAVASAIKQIESINQTVGTTSTTMDELEQQAIEIGLILDLITSISEQTNLLSLNAAIEAARAGESGKGFAVVAGEVRNLAEQSKQSVSKIEQMIKTIQENAKKAANEIQRGTNEVTIGTQLIKKVDQTFEEISESIIKVNQQIQTVSTSANDISQQTINLKDHVSKMDQATQSTLAGTEDAAASTEEQLAAMEEVAASAQGLAELAMQLREEMSQFRLGEDEK</sequence>
<dbReference type="Pfam" id="PF00672">
    <property type="entry name" value="HAMP"/>
    <property type="match status" value="1"/>
</dbReference>
<evidence type="ECO:0000256" key="2">
    <source>
        <dbReference type="ARBA" id="ARBA00022475"/>
    </source>
</evidence>
<evidence type="ECO:0000313" key="11">
    <source>
        <dbReference type="EMBL" id="MDQ0206978.1"/>
    </source>
</evidence>
<evidence type="ECO:0000256" key="3">
    <source>
        <dbReference type="ARBA" id="ARBA00023136"/>
    </source>
</evidence>
<feature type="transmembrane region" description="Helical" evidence="8">
    <location>
        <begin position="179"/>
        <end position="200"/>
    </location>
</feature>
<feature type="domain" description="Methyl-accepting transducer" evidence="9">
    <location>
        <begin position="273"/>
        <end position="530"/>
    </location>
</feature>